<comment type="caution">
    <text evidence="2">The sequence shown here is derived from an EMBL/GenBank/DDBJ whole genome shotgun (WGS) entry which is preliminary data.</text>
</comment>
<protein>
    <submittedName>
        <fullName evidence="2">Uncharacterized protein</fullName>
    </submittedName>
</protein>
<dbReference type="Proteomes" id="UP000567179">
    <property type="component" value="Unassembled WGS sequence"/>
</dbReference>
<dbReference type="Gene3D" id="3.80.10.10">
    <property type="entry name" value="Ribonuclease Inhibitor"/>
    <property type="match status" value="1"/>
</dbReference>
<dbReference type="AlphaFoldDB" id="A0A8H5F303"/>
<dbReference type="InterPro" id="IPR032675">
    <property type="entry name" value="LRR_dom_sf"/>
</dbReference>
<reference evidence="2 3" key="1">
    <citation type="journal article" date="2020" name="ISME J.">
        <title>Uncovering the hidden diversity of litter-decomposition mechanisms in mushroom-forming fungi.</title>
        <authorList>
            <person name="Floudas D."/>
            <person name="Bentzer J."/>
            <person name="Ahren D."/>
            <person name="Johansson T."/>
            <person name="Persson P."/>
            <person name="Tunlid A."/>
        </authorList>
    </citation>
    <scope>NUCLEOTIDE SEQUENCE [LARGE SCALE GENOMIC DNA]</scope>
    <source>
        <strain evidence="2 3">CBS 101986</strain>
    </source>
</reference>
<gene>
    <name evidence="2" type="ORF">D9619_001215</name>
</gene>
<evidence type="ECO:0000313" key="3">
    <source>
        <dbReference type="Proteomes" id="UP000567179"/>
    </source>
</evidence>
<name>A0A8H5F303_9AGAR</name>
<keyword evidence="3" id="KW-1185">Reference proteome</keyword>
<evidence type="ECO:0000256" key="1">
    <source>
        <dbReference type="SAM" id="MobiDB-lite"/>
    </source>
</evidence>
<dbReference type="EMBL" id="JAACJJ010000028">
    <property type="protein sequence ID" value="KAF5321865.1"/>
    <property type="molecule type" value="Genomic_DNA"/>
</dbReference>
<proteinExistence type="predicted"/>
<organism evidence="2 3">
    <name type="scientific">Psilocybe cf. subviscida</name>
    <dbReference type="NCBI Taxonomy" id="2480587"/>
    <lineage>
        <taxon>Eukaryota</taxon>
        <taxon>Fungi</taxon>
        <taxon>Dikarya</taxon>
        <taxon>Basidiomycota</taxon>
        <taxon>Agaricomycotina</taxon>
        <taxon>Agaricomycetes</taxon>
        <taxon>Agaricomycetidae</taxon>
        <taxon>Agaricales</taxon>
        <taxon>Agaricineae</taxon>
        <taxon>Strophariaceae</taxon>
        <taxon>Psilocybe</taxon>
    </lineage>
</organism>
<sequence length="541" mass="60309">MGLVPISVEPNRESSENGSAQRMLSELPQDVFTCILDALDAQYTEDTEDFGRIWHPGRMLTLCSCTLTSRLFRAFAQPRLLAHVSFTIGDNAQERAVQILESLQDGTNTVESRSCLQGIRSFRLKFKDTLFPSSGDRWPRTDSGLSTSPVTRLLQLFLEAPELRVFALDGGERQATGGIQCRKYILSMMSKASLRALALNSTAGVPMEAIFTLENGLKSTGRLQSMNLSSVYFGQITDSRSAAAQKASTVNHLKVGKLDFGRLLQMLQMQQSSLHNHLNTPINSRQVSSLKPLFPKLRTLSILFAVSIQVASIWQLVRGFSDTLEHLQIRNFQRRVIDLGARSVVLPGIYSEHTLDKFINLTTLSLTTTIESSNTWPGWTDKSGNLRTGLYNLVPLLKMAAPRSVPQLGEVNLEFFLISKDPISNRYYFDTGADLSLETAARDPVWKLLDVFLASTLSGPLAQVIITLRPFLWDAKREEMVHMEDTQHIGIEAIASNPIRVRTTYGMDICLPELFASGTKVDTRVVPSFSNKDMLDYVKPI</sequence>
<accession>A0A8H5F303</accession>
<feature type="region of interest" description="Disordered" evidence="1">
    <location>
        <begin position="1"/>
        <end position="22"/>
    </location>
</feature>
<evidence type="ECO:0000313" key="2">
    <source>
        <dbReference type="EMBL" id="KAF5321865.1"/>
    </source>
</evidence>